<keyword evidence="5 6" id="KW-0472">Membrane</keyword>
<feature type="transmembrane region" description="Helical" evidence="6">
    <location>
        <begin position="206"/>
        <end position="225"/>
    </location>
</feature>
<dbReference type="PANTHER" id="PTHR35007:SF4">
    <property type="entry name" value="CONSERVED TRANSMEMBRANE PROTEIN-RELATED"/>
    <property type="match status" value="1"/>
</dbReference>
<keyword evidence="3 6" id="KW-0812">Transmembrane</keyword>
<name>A0ABS9TMV4_9PSEU</name>
<protein>
    <submittedName>
        <fullName evidence="8">Type II secretion system protein</fullName>
    </submittedName>
</protein>
<evidence type="ECO:0000313" key="9">
    <source>
        <dbReference type="Proteomes" id="UP001299970"/>
    </source>
</evidence>
<comment type="caution">
    <text evidence="8">The sequence shown here is derived from an EMBL/GenBank/DDBJ whole genome shotgun (WGS) entry which is preliminary data.</text>
</comment>
<proteinExistence type="predicted"/>
<feature type="domain" description="Type II secretion system protein GspF" evidence="7">
    <location>
        <begin position="104"/>
        <end position="220"/>
    </location>
</feature>
<dbReference type="Proteomes" id="UP001299970">
    <property type="component" value="Unassembled WGS sequence"/>
</dbReference>
<accession>A0ABS9TMV4</accession>
<dbReference type="Pfam" id="PF00482">
    <property type="entry name" value="T2SSF"/>
    <property type="match status" value="1"/>
</dbReference>
<dbReference type="EMBL" id="JAKXMK010000028">
    <property type="protein sequence ID" value="MCH6169869.1"/>
    <property type="molecule type" value="Genomic_DNA"/>
</dbReference>
<sequence>MVNALACAALAAAIGCLPPAAGSTRFAVLWPVKAIHGRRIAWAAAPAVLGGLAGLLLAGPGGALAGALVAFTVRRRQARHRAAGDAAAAAAQLADAVSRITDELRAGSHPAAALAGVRADGPLAREILDPAAAAARLGDNVAAALRRGAAGRPGIGPDVERIAVAWSLAERHGIPLAELLGSAHHDIRWRVRFGATVRAQLAGPRATALVLTALPLLGLALGQLVGADPVAVLRGGVLGQMLLVIGVTLVAAGSAWSEHILRSAVPS</sequence>
<gene>
    <name evidence="8" type="ORF">MMF94_29575</name>
</gene>
<dbReference type="InterPro" id="IPR018076">
    <property type="entry name" value="T2SS_GspF_dom"/>
</dbReference>
<evidence type="ECO:0000313" key="8">
    <source>
        <dbReference type="EMBL" id="MCH6169869.1"/>
    </source>
</evidence>
<evidence type="ECO:0000256" key="6">
    <source>
        <dbReference type="SAM" id="Phobius"/>
    </source>
</evidence>
<dbReference type="PANTHER" id="PTHR35007">
    <property type="entry name" value="INTEGRAL MEMBRANE PROTEIN-RELATED"/>
    <property type="match status" value="1"/>
</dbReference>
<evidence type="ECO:0000256" key="4">
    <source>
        <dbReference type="ARBA" id="ARBA00022989"/>
    </source>
</evidence>
<organism evidence="8 9">
    <name type="scientific">Pseudonocardia alaniniphila</name>
    <dbReference type="NCBI Taxonomy" id="75291"/>
    <lineage>
        <taxon>Bacteria</taxon>
        <taxon>Bacillati</taxon>
        <taxon>Actinomycetota</taxon>
        <taxon>Actinomycetes</taxon>
        <taxon>Pseudonocardiales</taxon>
        <taxon>Pseudonocardiaceae</taxon>
        <taxon>Pseudonocardia</taxon>
    </lineage>
</organism>
<feature type="transmembrane region" description="Helical" evidence="6">
    <location>
        <begin position="46"/>
        <end position="71"/>
    </location>
</feature>
<evidence type="ECO:0000256" key="1">
    <source>
        <dbReference type="ARBA" id="ARBA00004651"/>
    </source>
</evidence>
<evidence type="ECO:0000256" key="5">
    <source>
        <dbReference type="ARBA" id="ARBA00023136"/>
    </source>
</evidence>
<evidence type="ECO:0000256" key="3">
    <source>
        <dbReference type="ARBA" id="ARBA00022692"/>
    </source>
</evidence>
<dbReference type="RefSeq" id="WP_241040527.1">
    <property type="nucleotide sequence ID" value="NZ_BAAAJF010000014.1"/>
</dbReference>
<evidence type="ECO:0000259" key="7">
    <source>
        <dbReference type="Pfam" id="PF00482"/>
    </source>
</evidence>
<keyword evidence="4 6" id="KW-1133">Transmembrane helix</keyword>
<evidence type="ECO:0000256" key="2">
    <source>
        <dbReference type="ARBA" id="ARBA00022475"/>
    </source>
</evidence>
<feature type="transmembrane region" description="Helical" evidence="6">
    <location>
        <begin position="237"/>
        <end position="256"/>
    </location>
</feature>
<reference evidence="8 9" key="1">
    <citation type="submission" date="2022-03" db="EMBL/GenBank/DDBJ databases">
        <title>Pseudonocardia alaer sp. nov., a novel actinomycete isolated from reed forest soil.</title>
        <authorList>
            <person name="Wang L."/>
        </authorList>
    </citation>
    <scope>NUCLEOTIDE SEQUENCE [LARGE SCALE GENOMIC DNA]</scope>
    <source>
        <strain evidence="8 9">Y-16303</strain>
    </source>
</reference>
<comment type="subcellular location">
    <subcellularLocation>
        <location evidence="1">Cell membrane</location>
        <topology evidence="1">Multi-pass membrane protein</topology>
    </subcellularLocation>
</comment>
<keyword evidence="2" id="KW-1003">Cell membrane</keyword>
<keyword evidence="9" id="KW-1185">Reference proteome</keyword>